<keyword evidence="2" id="KW-0238">DNA-binding</keyword>
<evidence type="ECO:0000259" key="4">
    <source>
        <dbReference type="PROSITE" id="PS51118"/>
    </source>
</evidence>
<feature type="domain" description="HTH hxlR-type" evidence="4">
    <location>
        <begin position="7"/>
        <end position="108"/>
    </location>
</feature>
<dbReference type="OrthoDB" id="10490at2157"/>
<dbReference type="eggNOG" id="arCOG01057">
    <property type="taxonomic scope" value="Archaea"/>
</dbReference>
<keyword evidence="3" id="KW-0804">Transcription</keyword>
<proteinExistence type="predicted"/>
<dbReference type="InterPro" id="IPR036390">
    <property type="entry name" value="WH_DNA-bd_sf"/>
</dbReference>
<protein>
    <submittedName>
        <fullName evidence="5">Transcriptional regulator, HxlR family</fullName>
    </submittedName>
</protein>
<dbReference type="GO" id="GO:0003677">
    <property type="term" value="F:DNA binding"/>
    <property type="evidence" value="ECO:0007669"/>
    <property type="project" value="UniProtKB-KW"/>
</dbReference>
<keyword evidence="1" id="KW-0805">Transcription regulation</keyword>
<gene>
    <name evidence="5" type="ORF">SAMN05216285_3233</name>
</gene>
<dbReference type="PROSITE" id="PS51118">
    <property type="entry name" value="HTH_HXLR"/>
    <property type="match status" value="1"/>
</dbReference>
<dbReference type="InterPro" id="IPR002577">
    <property type="entry name" value="HTH_HxlR"/>
</dbReference>
<dbReference type="RefSeq" id="WP_049991189.1">
    <property type="nucleotide sequence ID" value="NZ_FOIS01000004.1"/>
</dbReference>
<evidence type="ECO:0000256" key="3">
    <source>
        <dbReference type="ARBA" id="ARBA00023163"/>
    </source>
</evidence>
<evidence type="ECO:0000256" key="2">
    <source>
        <dbReference type="ARBA" id="ARBA00023125"/>
    </source>
</evidence>
<reference evidence="6" key="1">
    <citation type="submission" date="2016-10" db="EMBL/GenBank/DDBJ databases">
        <authorList>
            <person name="Varghese N."/>
        </authorList>
    </citation>
    <scope>NUCLEOTIDE SEQUENCE [LARGE SCALE GENOMIC DNA]</scope>
    <source>
        <strain evidence="6">CGMCC 1.12284</strain>
    </source>
</reference>
<accession>A0A1I0Q8T5</accession>
<dbReference type="InterPro" id="IPR036388">
    <property type="entry name" value="WH-like_DNA-bd_sf"/>
</dbReference>
<name>A0A1I0Q8T5_9EURY</name>
<evidence type="ECO:0000313" key="5">
    <source>
        <dbReference type="EMBL" id="SEW23284.1"/>
    </source>
</evidence>
<dbReference type="Gene3D" id="1.10.10.10">
    <property type="entry name" value="Winged helix-like DNA-binding domain superfamily/Winged helix DNA-binding domain"/>
    <property type="match status" value="1"/>
</dbReference>
<keyword evidence="6" id="KW-1185">Reference proteome</keyword>
<organism evidence="5 6">
    <name type="scientific">Natrinema salifodinae</name>
    <dbReference type="NCBI Taxonomy" id="1202768"/>
    <lineage>
        <taxon>Archaea</taxon>
        <taxon>Methanobacteriati</taxon>
        <taxon>Methanobacteriota</taxon>
        <taxon>Stenosarchaea group</taxon>
        <taxon>Halobacteria</taxon>
        <taxon>Halobacteriales</taxon>
        <taxon>Natrialbaceae</taxon>
        <taxon>Natrinema</taxon>
    </lineage>
</organism>
<dbReference type="PANTHER" id="PTHR33204">
    <property type="entry name" value="TRANSCRIPTIONAL REGULATOR, MARR FAMILY"/>
    <property type="match status" value="1"/>
</dbReference>
<sequence length="127" mass="14272">MADENWQPIWHSLRDLLGAKWTGHVLRALYARRRGYGFNELKDEIDGLGAATLSRRLSELECHGLVDRTVRDTSPPTTNYRLTDRGELLADRLVALEDAVRVVDCDDATDCAGNRDDDCLIVAARCE</sequence>
<dbReference type="STRING" id="1202768.SAMN05216285_3233"/>
<dbReference type="Proteomes" id="UP000183275">
    <property type="component" value="Unassembled WGS sequence"/>
</dbReference>
<dbReference type="SUPFAM" id="SSF46785">
    <property type="entry name" value="Winged helix' DNA-binding domain"/>
    <property type="match status" value="1"/>
</dbReference>
<evidence type="ECO:0000313" key="6">
    <source>
        <dbReference type="Proteomes" id="UP000183275"/>
    </source>
</evidence>
<dbReference type="PANTHER" id="PTHR33204:SF18">
    <property type="entry name" value="TRANSCRIPTIONAL REGULATORY PROTEIN"/>
    <property type="match status" value="1"/>
</dbReference>
<dbReference type="Pfam" id="PF01638">
    <property type="entry name" value="HxlR"/>
    <property type="match status" value="1"/>
</dbReference>
<evidence type="ECO:0000256" key="1">
    <source>
        <dbReference type="ARBA" id="ARBA00023015"/>
    </source>
</evidence>
<dbReference type="EMBL" id="FOIS01000004">
    <property type="protein sequence ID" value="SEW23284.1"/>
    <property type="molecule type" value="Genomic_DNA"/>
</dbReference>
<dbReference type="AlphaFoldDB" id="A0A1I0Q8T5"/>